<proteinExistence type="predicted"/>
<dbReference type="Proteomes" id="UP000007953">
    <property type="component" value="Chromosome"/>
</dbReference>
<dbReference type="KEGG" id="rsn:RSPO_c02426"/>
<organism evidence="2 3">
    <name type="scientific">Ralstonia solanacearum (strain Po82)</name>
    <dbReference type="NCBI Taxonomy" id="1031711"/>
    <lineage>
        <taxon>Bacteria</taxon>
        <taxon>Pseudomonadati</taxon>
        <taxon>Pseudomonadota</taxon>
        <taxon>Betaproteobacteria</taxon>
        <taxon>Burkholderiales</taxon>
        <taxon>Burkholderiaceae</taxon>
        <taxon>Ralstonia</taxon>
        <taxon>Ralstonia solanacearum species complex</taxon>
    </lineage>
</organism>
<sequence>MKPYIDTHGHAPLPSFATARHLCGARLFRSLARQELAMPTRALLRPLAAGALIVASAGALAANATTRQASVAFDSPAPPAWTQAAETPGPNAHPLLAQVFFVDARGDQAARIRAQMERMEARARADDRLNGRVQPREGGGRGDWQQQEQPMRQERGNPPGGYGNWHGNRRG</sequence>
<dbReference type="AlphaFoldDB" id="F6G3F4"/>
<feature type="region of interest" description="Disordered" evidence="1">
    <location>
        <begin position="121"/>
        <end position="171"/>
    </location>
</feature>
<evidence type="ECO:0000256" key="1">
    <source>
        <dbReference type="SAM" id="MobiDB-lite"/>
    </source>
</evidence>
<protein>
    <submittedName>
        <fullName evidence="2">Uncharacterized protein</fullName>
    </submittedName>
</protein>
<dbReference type="PATRIC" id="fig|1031711.3.peg.2370"/>
<accession>F6G3F4</accession>
<evidence type="ECO:0000313" key="2">
    <source>
        <dbReference type="EMBL" id="AEG69722.1"/>
    </source>
</evidence>
<name>F6G3F4_RALS8</name>
<dbReference type="HOGENOM" id="CLU_133269_0_0_4"/>
<dbReference type="EMBL" id="CP002819">
    <property type="protein sequence ID" value="AEG69722.1"/>
    <property type="molecule type" value="Genomic_DNA"/>
</dbReference>
<feature type="compositionally biased region" description="Basic and acidic residues" evidence="1">
    <location>
        <begin position="121"/>
        <end position="140"/>
    </location>
</feature>
<evidence type="ECO:0000313" key="3">
    <source>
        <dbReference type="Proteomes" id="UP000007953"/>
    </source>
</evidence>
<dbReference type="eggNOG" id="ENOG50316MQ">
    <property type="taxonomic scope" value="Bacteria"/>
</dbReference>
<gene>
    <name evidence="2" type="ordered locus">RSPO_c02426</name>
</gene>
<reference evidence="2 3" key="1">
    <citation type="journal article" date="2011" name="J. Bacteriol.">
        <title>Complete genome sequence of the plant pathogen Ralstonia solanacearum strain Po82.</title>
        <authorList>
            <person name="Xu J."/>
            <person name="Zheng H.J."/>
            <person name="Liu L."/>
            <person name="Pan Z.C."/>
            <person name="Prior P."/>
            <person name="Tang B."/>
            <person name="Xu J.S."/>
            <person name="Zhang H."/>
            <person name="Tian Q."/>
            <person name="Zhang L.Q."/>
            <person name="Feng J."/>
        </authorList>
    </citation>
    <scope>NUCLEOTIDE SEQUENCE [LARGE SCALE GENOMIC DNA]</scope>
    <source>
        <strain evidence="2 3">Po82</strain>
    </source>
</reference>